<keyword evidence="3" id="KW-0295">Fungicide</keyword>
<dbReference type="Proteomes" id="UP000594638">
    <property type="component" value="Unassembled WGS sequence"/>
</dbReference>
<dbReference type="EMBL" id="CACTIH010007435">
    <property type="protein sequence ID" value="CAA3013392.1"/>
    <property type="molecule type" value="Genomic_DNA"/>
</dbReference>
<dbReference type="Pfam" id="PF07333">
    <property type="entry name" value="SLR1-BP"/>
    <property type="match status" value="1"/>
</dbReference>
<evidence type="ECO:0000256" key="2">
    <source>
        <dbReference type="ARBA" id="ARBA00022529"/>
    </source>
</evidence>
<keyword evidence="5" id="KW-1015">Disulfide bond</keyword>
<evidence type="ECO:0000313" key="7">
    <source>
        <dbReference type="EMBL" id="CAA3013392.1"/>
    </source>
</evidence>
<evidence type="ECO:0000256" key="3">
    <source>
        <dbReference type="ARBA" id="ARBA00022577"/>
    </source>
</evidence>
<feature type="signal peptide" evidence="6">
    <location>
        <begin position="1"/>
        <end position="32"/>
    </location>
</feature>
<keyword evidence="2" id="KW-0929">Antimicrobial</keyword>
<evidence type="ECO:0000256" key="6">
    <source>
        <dbReference type="SAM" id="SignalP"/>
    </source>
</evidence>
<dbReference type="GO" id="GO:0031640">
    <property type="term" value="P:killing of cells of another organism"/>
    <property type="evidence" value="ECO:0007669"/>
    <property type="project" value="UniProtKB-KW"/>
</dbReference>
<evidence type="ECO:0000256" key="4">
    <source>
        <dbReference type="ARBA" id="ARBA00022821"/>
    </source>
</evidence>
<dbReference type="AlphaFoldDB" id="A0A8S0U4I6"/>
<protein>
    <submittedName>
        <fullName evidence="7">Defensin 1</fullName>
    </submittedName>
</protein>
<dbReference type="Gramene" id="OE9A090364T1">
    <property type="protein sequence ID" value="OE9A090364C1"/>
    <property type="gene ID" value="OE9A090364"/>
</dbReference>
<keyword evidence="4" id="KW-0611">Plant defense</keyword>
<name>A0A8S0U4I6_OLEEU</name>
<dbReference type="InterPro" id="IPR010851">
    <property type="entry name" value="DEFL"/>
</dbReference>
<comment type="caution">
    <text evidence="7">The sequence shown here is derived from an EMBL/GenBank/DDBJ whole genome shotgun (WGS) entry which is preliminary data.</text>
</comment>
<sequence>MVKLLNSNKTTFLSLFFCFLILAAFEAQIGEAKCTRPSKGYRSRCVGYRCNSYCMQSEGAYSGSCMMQNSGGFACYCHYYRC</sequence>
<keyword evidence="6" id="KW-0732">Signal</keyword>
<dbReference type="InterPro" id="IPR036574">
    <property type="entry name" value="Scorpion_toxin-like_sf"/>
</dbReference>
<proteinExistence type="inferred from homology"/>
<evidence type="ECO:0000256" key="1">
    <source>
        <dbReference type="ARBA" id="ARBA00006722"/>
    </source>
</evidence>
<evidence type="ECO:0000256" key="5">
    <source>
        <dbReference type="ARBA" id="ARBA00023157"/>
    </source>
</evidence>
<organism evidence="7 8">
    <name type="scientific">Olea europaea subsp. europaea</name>
    <dbReference type="NCBI Taxonomy" id="158383"/>
    <lineage>
        <taxon>Eukaryota</taxon>
        <taxon>Viridiplantae</taxon>
        <taxon>Streptophyta</taxon>
        <taxon>Embryophyta</taxon>
        <taxon>Tracheophyta</taxon>
        <taxon>Spermatophyta</taxon>
        <taxon>Magnoliopsida</taxon>
        <taxon>eudicotyledons</taxon>
        <taxon>Gunneridae</taxon>
        <taxon>Pentapetalae</taxon>
        <taxon>asterids</taxon>
        <taxon>lamiids</taxon>
        <taxon>Lamiales</taxon>
        <taxon>Oleaceae</taxon>
        <taxon>Oleeae</taxon>
        <taxon>Olea</taxon>
    </lineage>
</organism>
<comment type="similarity">
    <text evidence="1">Belongs to the DEFL family.</text>
</comment>
<dbReference type="GO" id="GO:0050832">
    <property type="term" value="P:defense response to fungus"/>
    <property type="evidence" value="ECO:0007669"/>
    <property type="project" value="UniProtKB-KW"/>
</dbReference>
<dbReference type="Gene3D" id="3.30.30.10">
    <property type="entry name" value="Knottin, scorpion toxin-like"/>
    <property type="match status" value="1"/>
</dbReference>
<feature type="chain" id="PRO_5035839092" evidence="6">
    <location>
        <begin position="33"/>
        <end position="82"/>
    </location>
</feature>
<reference evidence="7 8" key="1">
    <citation type="submission" date="2019-12" db="EMBL/GenBank/DDBJ databases">
        <authorList>
            <person name="Alioto T."/>
            <person name="Alioto T."/>
            <person name="Gomez Garrido J."/>
        </authorList>
    </citation>
    <scope>NUCLEOTIDE SEQUENCE [LARGE SCALE GENOMIC DNA]</scope>
</reference>
<evidence type="ECO:0000313" key="8">
    <source>
        <dbReference type="Proteomes" id="UP000594638"/>
    </source>
</evidence>
<gene>
    <name evidence="7" type="ORF">OLEA9_A090364</name>
</gene>
<keyword evidence="8" id="KW-1185">Reference proteome</keyword>
<accession>A0A8S0U4I6</accession>